<accession>A0A2A5RN64</accession>
<reference evidence="2 3" key="1">
    <citation type="submission" date="2014-12" db="EMBL/GenBank/DDBJ databases">
        <title>Draft genome sequences of 10 type strains of Lactococcus.</title>
        <authorList>
            <person name="Sun Z."/>
            <person name="Zhong Z."/>
            <person name="Liu W."/>
            <person name="Zhang W."/>
            <person name="Zhang H."/>
        </authorList>
    </citation>
    <scope>NUCLEOTIDE SEQUENCE [LARGE SCALE GENOMIC DNA]</scope>
    <source>
        <strain evidence="2 3">JCM 16395</strain>
    </source>
</reference>
<dbReference type="AlphaFoldDB" id="A0A2A5RN64"/>
<organism evidence="2 3">
    <name type="scientific">Lactococcus fujiensis JCM 16395</name>
    <dbReference type="NCBI Taxonomy" id="1291764"/>
    <lineage>
        <taxon>Bacteria</taxon>
        <taxon>Bacillati</taxon>
        <taxon>Bacillota</taxon>
        <taxon>Bacilli</taxon>
        <taxon>Lactobacillales</taxon>
        <taxon>Streptococcaceae</taxon>
        <taxon>Lactococcus</taxon>
    </lineage>
</organism>
<feature type="transmembrane region" description="Helical" evidence="1">
    <location>
        <begin position="100"/>
        <end position="121"/>
    </location>
</feature>
<evidence type="ECO:0000313" key="2">
    <source>
        <dbReference type="EMBL" id="PCS00748.1"/>
    </source>
</evidence>
<feature type="transmembrane region" description="Helical" evidence="1">
    <location>
        <begin position="45"/>
        <end position="65"/>
    </location>
</feature>
<dbReference type="Proteomes" id="UP000218181">
    <property type="component" value="Unassembled WGS sequence"/>
</dbReference>
<feature type="transmembrane region" description="Helical" evidence="1">
    <location>
        <begin position="71"/>
        <end position="88"/>
    </location>
</feature>
<keyword evidence="1" id="KW-0472">Membrane</keyword>
<keyword evidence="3" id="KW-1185">Reference proteome</keyword>
<sequence length="123" mass="14020">MSLAGRVSKINGNNQSEIPGDKGLTKSAVNFNKFLFFNMNKKRRVMWILCFAWYSVLTSLIYGIWTKSGLMTLMCLVQSIISILLIINHWSNHQLTSKNFFIVPFIMLLGLIFVLSFLVLVGL</sequence>
<dbReference type="EMBL" id="JXJU01000003">
    <property type="protein sequence ID" value="PCS00748.1"/>
    <property type="molecule type" value="Genomic_DNA"/>
</dbReference>
<evidence type="ECO:0000256" key="1">
    <source>
        <dbReference type="SAM" id="Phobius"/>
    </source>
</evidence>
<gene>
    <name evidence="2" type="ORF">RT41_GL001130</name>
</gene>
<name>A0A2A5RN64_9LACT</name>
<proteinExistence type="predicted"/>
<keyword evidence="1" id="KW-0812">Transmembrane</keyword>
<keyword evidence="1" id="KW-1133">Transmembrane helix</keyword>
<protein>
    <submittedName>
        <fullName evidence="2">Uncharacterized protein</fullName>
    </submittedName>
</protein>
<evidence type="ECO:0000313" key="3">
    <source>
        <dbReference type="Proteomes" id="UP000218181"/>
    </source>
</evidence>
<comment type="caution">
    <text evidence="2">The sequence shown here is derived from an EMBL/GenBank/DDBJ whole genome shotgun (WGS) entry which is preliminary data.</text>
</comment>